<evidence type="ECO:0000256" key="9">
    <source>
        <dbReference type="ARBA" id="ARBA00023136"/>
    </source>
</evidence>
<feature type="transmembrane region" description="Helical" evidence="10">
    <location>
        <begin position="565"/>
        <end position="586"/>
    </location>
</feature>
<feature type="transmembrane region" description="Helical" evidence="10">
    <location>
        <begin position="924"/>
        <end position="940"/>
    </location>
</feature>
<evidence type="ECO:0000256" key="5">
    <source>
        <dbReference type="ARBA" id="ARBA00022842"/>
    </source>
</evidence>
<sequence>MMPAEAAMVPPEREGVDPADIKAVAPEAKSRKPIYDETGYKLVSPNELPYEEDLPPVKMVADPAMLKDHATTSVFMIVLMVFFTVVLIPMIVYLGFMAVCDIEDWCTYVDVSSGPNSDYLFKTFTFFIPSVYIWAALCAGVFGLAVISYYAFTILKKDVGTARMCEISVFIREGALAFLAMEYLCVVPLCLVLFILIGVGVNWRTAGAYGFGASFSAITGFVGMLMATRANARTAAAAYEGLDKGLNLAFRAGAVMGLAVVSFGLCGLSAIYMMLADVRALAGFSAGASTIALFARVGGGIYTKAADVGADLVGKVEAGIPEDDPRNPATIADNVGDNVGDVAGMGADLFESYVGGIVATGILGASLPYYFNNNLALCVYQHLPIDLECGPFNYPLRLSYANYLCQRGSFFTEYPLLDTWSSNTIFIALPFMLGVVGVISSVICTVHVFVPKKALNPESSKHEVMEALLASLRLNVFASAILIIAGSAGLCWGFFGNSSNFLDHRGFKNADLPTFRLAPDNPNACFPASNPVTGQNLFIPTVVLVDSFYEPIDIIGFDFPPPDQVAWRLFITILCGLFLGIIIGLITEFFTAGTYGPTKNIALSGEFGAGAVIIQGLGIGMLSTVLPLALVVAVIVGVYNLFGPYSIALASVAMLSTLGVTMATDAYGPVADNAGGIAEMAELPSSVRDTTDALDALGNTTAATGKGFSNGSAILTAYALLVAVVFDAGLAPSPVNLVYGLGSTQAHVTDYDQVSLLDIYVVASVLLGIMLPHLFGALTMLGVSRAAQAMIVEVRRQFREIPGLREGRPGVRPEHVKCVAISTRSAIIEMVLPGGVAIMSPLIIGFGFGQKAMIGLLLAAIGSGYMMGIMMSNAGGAWDNAKKLTEGGMFGKKNAKGSEWHKATVAGDTVGDPFKDTSGPSMNILIKLMTAYGLVAVGLMQPDIYVEDSRGWIGGLLLGVTLLVAFIFVMWNSRQAEKVRQEAKKSGDAPVRAPPKVVSSYYVTAPSVPEDSIMPGSQMGDAFQAAGGHRALRRGIIADQTRLPGLGDGAGSMEAAFAPELPITASTLTENPIQT</sequence>
<keyword evidence="6" id="KW-1278">Translocase</keyword>
<dbReference type="AlphaFoldDB" id="A0A5J4YVT5"/>
<dbReference type="InterPro" id="IPR004131">
    <property type="entry name" value="PPase-energised_H-pump"/>
</dbReference>
<feature type="transmembrane region" description="Helical" evidence="10">
    <location>
        <begin position="248"/>
        <end position="272"/>
    </location>
</feature>
<feature type="transmembrane region" description="Helical" evidence="10">
    <location>
        <begin position="827"/>
        <end position="848"/>
    </location>
</feature>
<feature type="transmembrane region" description="Helical" evidence="10">
    <location>
        <begin position="607"/>
        <end position="639"/>
    </location>
</feature>
<keyword evidence="9 10" id="KW-0472">Membrane</keyword>
<reference evidence="12" key="1">
    <citation type="journal article" date="2019" name="Nat. Commun.">
        <title>Expansion of phycobilisome linker gene families in mesophilic red algae.</title>
        <authorList>
            <person name="Lee J."/>
            <person name="Kim D."/>
            <person name="Bhattacharya D."/>
            <person name="Yoon H.S."/>
        </authorList>
    </citation>
    <scope>NUCLEOTIDE SEQUENCE [LARGE SCALE GENOMIC DNA]</scope>
    <source>
        <strain evidence="12">CCMP 1328</strain>
    </source>
</reference>
<evidence type="ECO:0000313" key="11">
    <source>
        <dbReference type="EMBL" id="KAA8495298.1"/>
    </source>
</evidence>
<evidence type="ECO:0000256" key="8">
    <source>
        <dbReference type="ARBA" id="ARBA00023065"/>
    </source>
</evidence>
<keyword evidence="12" id="KW-1185">Reference proteome</keyword>
<evidence type="ECO:0000256" key="2">
    <source>
        <dbReference type="ARBA" id="ARBA00013242"/>
    </source>
</evidence>
<dbReference type="EC" id="7.1.3.1" evidence="2"/>
<evidence type="ECO:0000256" key="7">
    <source>
        <dbReference type="ARBA" id="ARBA00022989"/>
    </source>
</evidence>
<dbReference type="PANTHER" id="PTHR31998">
    <property type="entry name" value="K(+)-INSENSITIVE PYROPHOSPHATE-ENERGIZED PROTON PUMP"/>
    <property type="match status" value="1"/>
</dbReference>
<dbReference type="Pfam" id="PF03030">
    <property type="entry name" value="H_PPase"/>
    <property type="match status" value="1"/>
</dbReference>
<dbReference type="OrthoDB" id="5210at2759"/>
<dbReference type="Proteomes" id="UP000324585">
    <property type="component" value="Unassembled WGS sequence"/>
</dbReference>
<evidence type="ECO:0000313" key="12">
    <source>
        <dbReference type="Proteomes" id="UP000324585"/>
    </source>
</evidence>
<feature type="transmembrane region" description="Helical" evidence="10">
    <location>
        <begin position="952"/>
        <end position="971"/>
    </location>
</feature>
<dbReference type="HAMAP" id="MF_01129">
    <property type="entry name" value="PPase_energized_pump"/>
    <property type="match status" value="1"/>
</dbReference>
<evidence type="ECO:0000256" key="1">
    <source>
        <dbReference type="ARBA" id="ARBA00004127"/>
    </source>
</evidence>
<dbReference type="GO" id="GO:0016020">
    <property type="term" value="C:membrane"/>
    <property type="evidence" value="ECO:0007669"/>
    <property type="project" value="InterPro"/>
</dbReference>
<accession>A0A5J4YVT5</accession>
<dbReference type="GO" id="GO:0012505">
    <property type="term" value="C:endomembrane system"/>
    <property type="evidence" value="ECO:0007669"/>
    <property type="project" value="UniProtKB-SubCell"/>
</dbReference>
<feature type="transmembrane region" description="Helical" evidence="10">
    <location>
        <begin position="74"/>
        <end position="96"/>
    </location>
</feature>
<feature type="transmembrane region" description="Helical" evidence="10">
    <location>
        <begin position="854"/>
        <end position="874"/>
    </location>
</feature>
<feature type="transmembrane region" description="Helical" evidence="10">
    <location>
        <begin position="425"/>
        <end position="450"/>
    </location>
</feature>
<keyword evidence="5" id="KW-0460">Magnesium</keyword>
<proteinExistence type="inferred from homology"/>
<dbReference type="GO" id="GO:0009678">
    <property type="term" value="F:diphosphate hydrolysis-driven proton transmembrane transporter activity"/>
    <property type="evidence" value="ECO:0007669"/>
    <property type="project" value="UniProtKB-EC"/>
</dbReference>
<name>A0A5J4YVT5_PORPP</name>
<feature type="transmembrane region" description="Helical" evidence="10">
    <location>
        <begin position="715"/>
        <end position="739"/>
    </location>
</feature>
<feature type="transmembrane region" description="Helical" evidence="10">
    <location>
        <begin position="471"/>
        <end position="495"/>
    </location>
</feature>
<keyword evidence="7 10" id="KW-1133">Transmembrane helix</keyword>
<feature type="transmembrane region" description="Helical" evidence="10">
    <location>
        <begin position="353"/>
        <end position="371"/>
    </location>
</feature>
<protein>
    <recommendedName>
        <fullName evidence="2">H(+)-exporting diphosphatase</fullName>
        <ecNumber evidence="2">7.1.3.1</ecNumber>
    </recommendedName>
</protein>
<comment type="caution">
    <text evidence="11">The sequence shown here is derived from an EMBL/GenBank/DDBJ whole genome shotgun (WGS) entry which is preliminary data.</text>
</comment>
<feature type="transmembrane region" description="Helical" evidence="10">
    <location>
        <begin position="131"/>
        <end position="155"/>
    </location>
</feature>
<evidence type="ECO:0000256" key="6">
    <source>
        <dbReference type="ARBA" id="ARBA00022967"/>
    </source>
</evidence>
<feature type="transmembrane region" description="Helical" evidence="10">
    <location>
        <begin position="759"/>
        <end position="781"/>
    </location>
</feature>
<gene>
    <name evidence="11" type="ORF">FVE85_1453</name>
</gene>
<keyword evidence="4 10" id="KW-0812">Transmembrane</keyword>
<evidence type="ECO:0000256" key="4">
    <source>
        <dbReference type="ARBA" id="ARBA00022692"/>
    </source>
</evidence>
<organism evidence="11 12">
    <name type="scientific">Porphyridium purpureum</name>
    <name type="common">Red alga</name>
    <name type="synonym">Porphyridium cruentum</name>
    <dbReference type="NCBI Taxonomy" id="35688"/>
    <lineage>
        <taxon>Eukaryota</taxon>
        <taxon>Rhodophyta</taxon>
        <taxon>Bangiophyceae</taxon>
        <taxon>Porphyridiales</taxon>
        <taxon>Porphyridiaceae</taxon>
        <taxon>Porphyridium</taxon>
    </lineage>
</organism>
<evidence type="ECO:0000256" key="3">
    <source>
        <dbReference type="ARBA" id="ARBA00022448"/>
    </source>
</evidence>
<feature type="transmembrane region" description="Helical" evidence="10">
    <location>
        <begin position="278"/>
        <end position="295"/>
    </location>
</feature>
<keyword evidence="8" id="KW-0406">Ion transport</keyword>
<keyword evidence="3" id="KW-0813">Transport</keyword>
<evidence type="ECO:0000256" key="10">
    <source>
        <dbReference type="SAM" id="Phobius"/>
    </source>
</evidence>
<dbReference type="GO" id="GO:0004427">
    <property type="term" value="F:inorganic diphosphate phosphatase activity"/>
    <property type="evidence" value="ECO:0007669"/>
    <property type="project" value="InterPro"/>
</dbReference>
<feature type="transmembrane region" description="Helical" evidence="10">
    <location>
        <begin position="176"/>
        <end position="201"/>
    </location>
</feature>
<dbReference type="EMBL" id="VRMN01000003">
    <property type="protein sequence ID" value="KAA8495298.1"/>
    <property type="molecule type" value="Genomic_DNA"/>
</dbReference>
<comment type="subcellular location">
    <subcellularLocation>
        <location evidence="1">Endomembrane system</location>
        <topology evidence="1">Multi-pass membrane protein</topology>
    </subcellularLocation>
</comment>
<feature type="transmembrane region" description="Helical" evidence="10">
    <location>
        <begin position="207"/>
        <end position="227"/>
    </location>
</feature>